<dbReference type="AlphaFoldDB" id="A0A672KTP3"/>
<reference evidence="1" key="2">
    <citation type="submission" date="2025-09" db="UniProtKB">
        <authorList>
            <consortium name="Ensembl"/>
        </authorList>
    </citation>
    <scope>IDENTIFICATION</scope>
</reference>
<protein>
    <submittedName>
        <fullName evidence="1">Uncharacterized protein</fullName>
    </submittedName>
</protein>
<sequence length="80" mass="8806">MKYEMSMQARAALIASCFLGLSSSFATNVRISSNSHSMSFLASCSSASRLSWIHNLCMISSHCSKDAEVLARHQKNNSKF</sequence>
<dbReference type="Ensembl" id="ENSSGRT00000017333.1">
    <property type="protein sequence ID" value="ENSSGRP00000016003.1"/>
    <property type="gene ID" value="ENSSGRG00000009871.1"/>
</dbReference>
<name>A0A672KTP3_SINGR</name>
<reference evidence="1" key="1">
    <citation type="submission" date="2025-08" db="UniProtKB">
        <authorList>
            <consortium name="Ensembl"/>
        </authorList>
    </citation>
    <scope>IDENTIFICATION</scope>
</reference>
<evidence type="ECO:0000313" key="1">
    <source>
        <dbReference type="Ensembl" id="ENSSGRP00000016003.1"/>
    </source>
</evidence>
<accession>A0A672KTP3</accession>
<organism evidence="1 2">
    <name type="scientific">Sinocyclocheilus grahami</name>
    <name type="common">Dianchi golden-line fish</name>
    <name type="synonym">Barbus grahami</name>
    <dbReference type="NCBI Taxonomy" id="75366"/>
    <lineage>
        <taxon>Eukaryota</taxon>
        <taxon>Metazoa</taxon>
        <taxon>Chordata</taxon>
        <taxon>Craniata</taxon>
        <taxon>Vertebrata</taxon>
        <taxon>Euteleostomi</taxon>
        <taxon>Actinopterygii</taxon>
        <taxon>Neopterygii</taxon>
        <taxon>Teleostei</taxon>
        <taxon>Ostariophysi</taxon>
        <taxon>Cypriniformes</taxon>
        <taxon>Cyprinidae</taxon>
        <taxon>Cyprininae</taxon>
        <taxon>Sinocyclocheilus</taxon>
    </lineage>
</organism>
<dbReference type="InParanoid" id="A0A672KTP3"/>
<dbReference type="Proteomes" id="UP000472262">
    <property type="component" value="Unassembled WGS sequence"/>
</dbReference>
<evidence type="ECO:0000313" key="2">
    <source>
        <dbReference type="Proteomes" id="UP000472262"/>
    </source>
</evidence>
<keyword evidence="2" id="KW-1185">Reference proteome</keyword>
<proteinExistence type="predicted"/>